<dbReference type="VEuPathDB" id="VectorBase:BGLAX_043061"/>
<evidence type="ECO:0000313" key="2">
    <source>
        <dbReference type="Proteomes" id="UP000076420"/>
    </source>
</evidence>
<gene>
    <name evidence="1" type="primary">106066189</name>
</gene>
<dbReference type="PANTHER" id="PTHR15010">
    <property type="entry name" value="ACYLOXYACYL HYDROLASE"/>
    <property type="match status" value="1"/>
</dbReference>
<name>A0A2C9M4I8_BIOGL</name>
<protein>
    <recommendedName>
        <fullName evidence="3">SGNH hydrolase-type esterase domain-containing protein</fullName>
    </recommendedName>
</protein>
<dbReference type="KEGG" id="bgt:106066189"/>
<evidence type="ECO:0008006" key="3">
    <source>
        <dbReference type="Google" id="ProtNLM"/>
    </source>
</evidence>
<dbReference type="Proteomes" id="UP000076420">
    <property type="component" value="Unassembled WGS sequence"/>
</dbReference>
<sequence>MSSPGERSSSVNNIVKTLSRNAQNDRPMVVFYALVGNDVCNGHPDTFDHMTTPAEMYNNTMQTLDYLCLFNFLAIKKWVAQGGQAWQLIEPVDGFHDNQMGQAFVAGVIWDDLMAMSSDIFGPVNPNNDQIGNLFGDQGGY</sequence>
<dbReference type="EnsemblMetazoa" id="BGLB038414-RA">
    <property type="protein sequence ID" value="BGLB038414-PA"/>
    <property type="gene ID" value="BGLB038414"/>
</dbReference>
<dbReference type="PANTHER" id="PTHR15010:SF0">
    <property type="entry name" value="ACYLOXYACYL HYDROLASE"/>
    <property type="match status" value="1"/>
</dbReference>
<proteinExistence type="predicted"/>
<dbReference type="GO" id="GO:0050528">
    <property type="term" value="F:acyloxyacyl hydrolase activity"/>
    <property type="evidence" value="ECO:0007669"/>
    <property type="project" value="InterPro"/>
</dbReference>
<organism evidence="1 2">
    <name type="scientific">Biomphalaria glabrata</name>
    <name type="common">Bloodfluke planorb</name>
    <name type="synonym">Freshwater snail</name>
    <dbReference type="NCBI Taxonomy" id="6526"/>
    <lineage>
        <taxon>Eukaryota</taxon>
        <taxon>Metazoa</taxon>
        <taxon>Spiralia</taxon>
        <taxon>Lophotrochozoa</taxon>
        <taxon>Mollusca</taxon>
        <taxon>Gastropoda</taxon>
        <taxon>Heterobranchia</taxon>
        <taxon>Euthyneura</taxon>
        <taxon>Panpulmonata</taxon>
        <taxon>Hygrophila</taxon>
        <taxon>Lymnaeoidea</taxon>
        <taxon>Planorbidae</taxon>
        <taxon>Biomphalaria</taxon>
    </lineage>
</organism>
<dbReference type="InterPro" id="IPR039676">
    <property type="entry name" value="AOAH"/>
</dbReference>
<accession>A0A2C9M4I8</accession>
<reference evidence="1" key="1">
    <citation type="submission" date="2020-05" db="UniProtKB">
        <authorList>
            <consortium name="EnsemblMetazoa"/>
        </authorList>
    </citation>
    <scope>IDENTIFICATION</scope>
    <source>
        <strain evidence="1">BB02</strain>
    </source>
</reference>
<evidence type="ECO:0000313" key="1">
    <source>
        <dbReference type="EnsemblMetazoa" id="BGLB038414-PA"/>
    </source>
</evidence>
<dbReference type="VEuPathDB" id="VectorBase:BGLB038414"/>
<dbReference type="AlphaFoldDB" id="A0A2C9M4I8"/>
<dbReference type="GO" id="GO:0005509">
    <property type="term" value="F:calcium ion binding"/>
    <property type="evidence" value="ECO:0007669"/>
    <property type="project" value="TreeGrafter"/>
</dbReference>
<dbReference type="GO" id="GO:0009104">
    <property type="term" value="P:lipopolysaccharide catabolic process"/>
    <property type="evidence" value="ECO:0007669"/>
    <property type="project" value="TreeGrafter"/>
</dbReference>